<evidence type="ECO:0000259" key="3">
    <source>
        <dbReference type="Pfam" id="PF25583"/>
    </source>
</evidence>
<dbReference type="HOGENOM" id="CLU_041141_5_2_9"/>
<accession>A0A090ZM25</accession>
<organism evidence="4 5">
    <name type="scientific">Paenibacillus macerans</name>
    <name type="common">Bacillus macerans</name>
    <dbReference type="NCBI Taxonomy" id="44252"/>
    <lineage>
        <taxon>Bacteria</taxon>
        <taxon>Bacillati</taxon>
        <taxon>Bacillota</taxon>
        <taxon>Bacilli</taxon>
        <taxon>Bacillales</taxon>
        <taxon>Paenibacillaceae</taxon>
        <taxon>Paenibacillus</taxon>
    </lineage>
</organism>
<dbReference type="InterPro" id="IPR036390">
    <property type="entry name" value="WH_DNA-bd_sf"/>
</dbReference>
<dbReference type="InterPro" id="IPR036388">
    <property type="entry name" value="WH-like_DNA-bd_sf"/>
</dbReference>
<dbReference type="STRING" id="44252.DJ90_6267"/>
<protein>
    <submittedName>
        <fullName evidence="4">Transcriptional regulator family protein</fullName>
    </submittedName>
</protein>
<dbReference type="Pfam" id="PF13280">
    <property type="entry name" value="WYL"/>
    <property type="match status" value="1"/>
</dbReference>
<proteinExistence type="predicted"/>
<feature type="domain" description="Helix-turn-helix type 11" evidence="1">
    <location>
        <begin position="7"/>
        <end position="61"/>
    </location>
</feature>
<dbReference type="RefSeq" id="WP_036626539.1">
    <property type="nucleotide sequence ID" value="NZ_BGML01000007.1"/>
</dbReference>
<name>A0A090ZM25_PAEMA</name>
<dbReference type="EMBL" id="JMQA01000007">
    <property type="protein sequence ID" value="KFN11647.1"/>
    <property type="molecule type" value="Genomic_DNA"/>
</dbReference>
<dbReference type="InterPro" id="IPR028349">
    <property type="entry name" value="PafC-like"/>
</dbReference>
<dbReference type="AlphaFoldDB" id="A0A090ZM25"/>
<feature type="domain" description="WYL" evidence="2">
    <location>
        <begin position="139"/>
        <end position="202"/>
    </location>
</feature>
<dbReference type="PROSITE" id="PS52050">
    <property type="entry name" value="WYL"/>
    <property type="match status" value="1"/>
</dbReference>
<dbReference type="Proteomes" id="UP000029278">
    <property type="component" value="Unassembled WGS sequence"/>
</dbReference>
<dbReference type="PATRIC" id="fig|44252.3.peg.464"/>
<reference evidence="4 5" key="1">
    <citation type="submission" date="2014-04" db="EMBL/GenBank/DDBJ databases">
        <authorList>
            <person name="Bishop-Lilly K.A."/>
            <person name="Broomall S.M."/>
            <person name="Chain P.S."/>
            <person name="Chertkov O."/>
            <person name="Coyne S.R."/>
            <person name="Daligault H.E."/>
            <person name="Davenport K.W."/>
            <person name="Erkkila T."/>
            <person name="Frey K.G."/>
            <person name="Gibbons H.S."/>
            <person name="Gu W."/>
            <person name="Jaissle J."/>
            <person name="Johnson S.L."/>
            <person name="Koroleva G.I."/>
            <person name="Ladner J.T."/>
            <person name="Lo C.-C."/>
            <person name="Minogue T.D."/>
            <person name="Munk C."/>
            <person name="Palacios G.F."/>
            <person name="Redden C.L."/>
            <person name="Rosenzweig C.N."/>
            <person name="Scholz M.B."/>
            <person name="Teshima H."/>
            <person name="Xu Y."/>
        </authorList>
    </citation>
    <scope>NUCLEOTIDE SEQUENCE [LARGE SCALE GENOMIC DNA]</scope>
    <source>
        <strain evidence="4 5">8244</strain>
    </source>
</reference>
<dbReference type="InterPro" id="IPR026881">
    <property type="entry name" value="WYL_dom"/>
</dbReference>
<comment type="caution">
    <text evidence="4">The sequence shown here is derived from an EMBL/GenBank/DDBJ whole genome shotgun (WGS) entry which is preliminary data.</text>
</comment>
<evidence type="ECO:0000259" key="2">
    <source>
        <dbReference type="Pfam" id="PF13280"/>
    </source>
</evidence>
<gene>
    <name evidence="4" type="ORF">DJ90_6267</name>
</gene>
<keyword evidence="5" id="KW-1185">Reference proteome</keyword>
<evidence type="ECO:0000259" key="1">
    <source>
        <dbReference type="Pfam" id="PF08279"/>
    </source>
</evidence>
<dbReference type="InterPro" id="IPR051534">
    <property type="entry name" value="CBASS_pafABC_assoc_protein"/>
</dbReference>
<dbReference type="SUPFAM" id="SSF46785">
    <property type="entry name" value="Winged helix' DNA-binding domain"/>
    <property type="match status" value="1"/>
</dbReference>
<dbReference type="InterPro" id="IPR057727">
    <property type="entry name" value="WCX_dom"/>
</dbReference>
<dbReference type="Pfam" id="PF25583">
    <property type="entry name" value="WCX"/>
    <property type="match status" value="1"/>
</dbReference>
<evidence type="ECO:0000313" key="5">
    <source>
        <dbReference type="Proteomes" id="UP000029278"/>
    </source>
</evidence>
<dbReference type="InterPro" id="IPR013196">
    <property type="entry name" value="HTH_11"/>
</dbReference>
<dbReference type="PANTHER" id="PTHR34580">
    <property type="match status" value="1"/>
</dbReference>
<evidence type="ECO:0000313" key="4">
    <source>
        <dbReference type="EMBL" id="KFN11647.1"/>
    </source>
</evidence>
<dbReference type="OrthoDB" id="9815009at2"/>
<dbReference type="PANTHER" id="PTHR34580:SF9">
    <property type="entry name" value="SLL5097 PROTEIN"/>
    <property type="match status" value="1"/>
</dbReference>
<dbReference type="Pfam" id="PF08279">
    <property type="entry name" value="HTH_11"/>
    <property type="match status" value="1"/>
</dbReference>
<dbReference type="GeneID" id="77009831"/>
<sequence>MSKTRLLFDLIMYVNAKRSFTAQEVADEFRVSVRTAHRYLSELSEMGVPLYTEPGRTGGYRLLRGRMLPPVMFDEDEAFAVFFAFQTLKYYPSLPFDINVKSVSRKLYANLADDMKRKVDRLEAVTAIWNHRRSVASPFLKEIIEAAADRHVLKIGYASKKGDTEREVEPLGIYAHDGFWYMPAVDRSTADIRQFRTDRLLFAEVLPETFDPPVSLADWLEQLSGQPLKTPVRLYVELTREGMRQCRSQPWLEPYITAAAPDHGYIYAVIDESEVEFTAAYFFQLGPEAKVLEPREIVERIRERAGALVRHYG</sequence>
<dbReference type="Gene3D" id="1.10.10.10">
    <property type="entry name" value="Winged helix-like DNA-binding domain superfamily/Winged helix DNA-binding domain"/>
    <property type="match status" value="1"/>
</dbReference>
<feature type="domain" description="WCX" evidence="3">
    <location>
        <begin position="231"/>
        <end position="308"/>
    </location>
</feature>
<dbReference type="PIRSF" id="PIRSF016838">
    <property type="entry name" value="PafC"/>
    <property type="match status" value="1"/>
</dbReference>